<dbReference type="FunFam" id="3.80.10.10:FF:000306">
    <property type="entry name" value="Toll-like receptor 5"/>
    <property type="match status" value="1"/>
</dbReference>
<dbReference type="SMART" id="SM00365">
    <property type="entry name" value="LRR_SD22"/>
    <property type="match status" value="6"/>
</dbReference>
<dbReference type="SMART" id="SM00369">
    <property type="entry name" value="LRR_TYP"/>
    <property type="match status" value="12"/>
</dbReference>
<dbReference type="InterPro" id="IPR017241">
    <property type="entry name" value="Toll-like_receptor"/>
</dbReference>
<dbReference type="SUPFAM" id="SSF52058">
    <property type="entry name" value="L domain-like"/>
    <property type="match status" value="2"/>
</dbReference>
<evidence type="ECO:0000256" key="2">
    <source>
        <dbReference type="ARBA" id="ARBA00009634"/>
    </source>
</evidence>
<dbReference type="OrthoDB" id="6160824at2759"/>
<evidence type="ECO:0000256" key="1">
    <source>
        <dbReference type="ARBA" id="ARBA00004479"/>
    </source>
</evidence>
<dbReference type="EMBL" id="QNUK01000358">
    <property type="protein sequence ID" value="KAF5894742.1"/>
    <property type="molecule type" value="Genomic_DNA"/>
</dbReference>
<dbReference type="InterPro" id="IPR032675">
    <property type="entry name" value="LRR_dom_sf"/>
</dbReference>
<feature type="signal peptide" evidence="15">
    <location>
        <begin position="1"/>
        <end position="20"/>
    </location>
</feature>
<evidence type="ECO:0000256" key="4">
    <source>
        <dbReference type="ARBA" id="ARBA00022614"/>
    </source>
</evidence>
<dbReference type="InterPro" id="IPR003591">
    <property type="entry name" value="Leu-rich_rpt_typical-subtyp"/>
</dbReference>
<evidence type="ECO:0000256" key="3">
    <source>
        <dbReference type="ARBA" id="ARBA00022588"/>
    </source>
</evidence>
<dbReference type="PROSITE" id="PS51450">
    <property type="entry name" value="LRR"/>
    <property type="match status" value="5"/>
</dbReference>
<feature type="transmembrane region" description="Helical" evidence="14">
    <location>
        <begin position="655"/>
        <end position="678"/>
    </location>
</feature>
<keyword evidence="8" id="KW-0391">Immunity</keyword>
<protein>
    <submittedName>
        <fullName evidence="17">Toll-like receptor 5</fullName>
    </submittedName>
</protein>
<dbReference type="GO" id="GO:0004888">
    <property type="term" value="F:transmembrane signaling receptor activity"/>
    <property type="evidence" value="ECO:0007669"/>
    <property type="project" value="InterPro"/>
</dbReference>
<comment type="similarity">
    <text evidence="2">Belongs to the Toll-like receptor family.</text>
</comment>
<evidence type="ECO:0000259" key="16">
    <source>
        <dbReference type="PROSITE" id="PS50104"/>
    </source>
</evidence>
<dbReference type="Gene3D" id="3.40.50.10140">
    <property type="entry name" value="Toll/interleukin-1 receptor homology (TIR) domain"/>
    <property type="match status" value="1"/>
</dbReference>
<dbReference type="PANTHER" id="PTHR24365:SF525">
    <property type="entry name" value="TOLL-LIKE RECEPTOR 5"/>
    <property type="match status" value="1"/>
</dbReference>
<sequence length="874" mass="100234">MTRRSSILLVLKLGISLLVAESTSQCLIRDEKAYCALRNLYEVPALPPYITYLDLTLNYISEIHENSFSGLEALQILMIQQQETRLTLRNNSFIGLSSLTTLDLAYNMNLQVDPGAFNGLINLQILNLTECRLSESILSGEYLRPLVSLEQLSLPGNNVHELHPASFFINMSKLHTVDVSHNWINSFCEEDLFHFQGKHFTHLKLRNIKMLHMTPYWSGWDKCGNPFKDMSMTVLDLSLNGFSVDVAVRFFKAIKGTKIHKLILHSSGSMGKGVWYKNMKDPDRDTFKDLAESGVKALDLSKASIFTLKNLVFSYMPDLEDLSLANNVINQIESDAFYGLDNLKILQLPNNLLDKIQSGTFKNLPSLETLDLSNNNIRLLMSQSFQGLPNLANLFLSENSLQSLDTLANLPSLRVLYLDNNKITSLSGLPSQVRNITDIDLRYNRLIDAANFYTILMEFPMIEKVFLGGNVFSLCFLNDYAVSPVNNVQFLDLQTTVLQTVWSQGQCLNMFDHLHQLQMLLLKNNFIQSLPENIFNGLTSLHYLDLSVNSLTYIPNGIFPKSLKILKLAYNQLGSVDTRAFSTLTLISLFGNNFLCDCGLEDLQTWLNETDVQMDSLAEELMCEFPEAQRGKPLLQAKLLCKEGEHEKNIEELRLTLFICCTIIIILTTTGAIIFIQMRGYCFKLYRKVIRFVEGVPKLPSNDDFVYDVYLCFSSKDMKWVTKALLKKLDTQFSDRNHLRCCFEARDFIPGEDHLSNMRNAIWKSKKTLCVLSREFLNDGWCLEAFSLAQTKMQKEGQDVLLVLLVDNIPHYRLMKYEPVRTYFQTRRYLCWPEDSQDLEWFYNHLKHSILKDTKVKPMKRDTETNHEDTNCEA</sequence>
<organism evidence="17 18">
    <name type="scientific">Clarias magur</name>
    <name type="common">Asian catfish</name>
    <name type="synonym">Macropteronotus magur</name>
    <dbReference type="NCBI Taxonomy" id="1594786"/>
    <lineage>
        <taxon>Eukaryota</taxon>
        <taxon>Metazoa</taxon>
        <taxon>Chordata</taxon>
        <taxon>Craniata</taxon>
        <taxon>Vertebrata</taxon>
        <taxon>Euteleostomi</taxon>
        <taxon>Actinopterygii</taxon>
        <taxon>Neopterygii</taxon>
        <taxon>Teleostei</taxon>
        <taxon>Ostariophysi</taxon>
        <taxon>Siluriformes</taxon>
        <taxon>Clariidae</taxon>
        <taxon>Clarias</taxon>
    </lineage>
</organism>
<dbReference type="GO" id="GO:0006954">
    <property type="term" value="P:inflammatory response"/>
    <property type="evidence" value="ECO:0007669"/>
    <property type="project" value="UniProtKB-KW"/>
</dbReference>
<evidence type="ECO:0000256" key="12">
    <source>
        <dbReference type="ARBA" id="ARBA00023180"/>
    </source>
</evidence>
<evidence type="ECO:0000256" key="6">
    <source>
        <dbReference type="ARBA" id="ARBA00022729"/>
    </source>
</evidence>
<dbReference type="InterPro" id="IPR000157">
    <property type="entry name" value="TIR_dom"/>
</dbReference>
<keyword evidence="12" id="KW-0325">Glycoprotein</keyword>
<evidence type="ECO:0000256" key="15">
    <source>
        <dbReference type="SAM" id="SignalP"/>
    </source>
</evidence>
<dbReference type="Proteomes" id="UP000727407">
    <property type="component" value="Unassembled WGS sequence"/>
</dbReference>
<dbReference type="SMART" id="SM00364">
    <property type="entry name" value="LRR_BAC"/>
    <property type="match status" value="7"/>
</dbReference>
<dbReference type="SMART" id="SM00082">
    <property type="entry name" value="LRRCT"/>
    <property type="match status" value="1"/>
</dbReference>
<keyword evidence="4" id="KW-0433">Leucine-rich repeat</keyword>
<evidence type="ECO:0000256" key="13">
    <source>
        <dbReference type="ARBA" id="ARBA00023198"/>
    </source>
</evidence>
<comment type="caution">
    <text evidence="17">The sequence shown here is derived from an EMBL/GenBank/DDBJ whole genome shotgun (WGS) entry which is preliminary data.</text>
</comment>
<dbReference type="Pfam" id="PF01582">
    <property type="entry name" value="TIR"/>
    <property type="match status" value="1"/>
</dbReference>
<dbReference type="GO" id="GO:0005886">
    <property type="term" value="C:plasma membrane"/>
    <property type="evidence" value="ECO:0007669"/>
    <property type="project" value="TreeGrafter"/>
</dbReference>
<evidence type="ECO:0000256" key="9">
    <source>
        <dbReference type="ARBA" id="ARBA00022989"/>
    </source>
</evidence>
<proteinExistence type="inferred from homology"/>
<name>A0A8J4UGM5_CLAMG</name>
<evidence type="ECO:0000313" key="17">
    <source>
        <dbReference type="EMBL" id="KAF5894742.1"/>
    </source>
</evidence>
<keyword evidence="3" id="KW-0399">Innate immunity</keyword>
<feature type="domain" description="TIR" evidence="16">
    <location>
        <begin position="705"/>
        <end position="850"/>
    </location>
</feature>
<feature type="chain" id="PRO_5035237986" evidence="15">
    <location>
        <begin position="21"/>
        <end position="874"/>
    </location>
</feature>
<dbReference type="InterPro" id="IPR000483">
    <property type="entry name" value="Cys-rich_flank_reg_C"/>
</dbReference>
<keyword evidence="10 14" id="KW-0472">Membrane</keyword>
<keyword evidence="9 14" id="KW-1133">Transmembrane helix</keyword>
<dbReference type="SMART" id="SM00255">
    <property type="entry name" value="TIR"/>
    <property type="match status" value="1"/>
</dbReference>
<accession>A0A8J4UGM5</accession>
<dbReference type="SUPFAM" id="SSF52200">
    <property type="entry name" value="Toll/Interleukin receptor TIR domain"/>
    <property type="match status" value="1"/>
</dbReference>
<dbReference type="PANTHER" id="PTHR24365">
    <property type="entry name" value="TOLL-LIKE RECEPTOR"/>
    <property type="match status" value="1"/>
</dbReference>
<dbReference type="FunFam" id="3.40.50.10140:FF:000001">
    <property type="entry name" value="Toll-like receptor 2"/>
    <property type="match status" value="1"/>
</dbReference>
<keyword evidence="5 14" id="KW-0812">Transmembrane</keyword>
<gene>
    <name evidence="17" type="primary">tlr5b</name>
    <name evidence="17" type="ORF">DAT39_015552</name>
</gene>
<evidence type="ECO:0000256" key="10">
    <source>
        <dbReference type="ARBA" id="ARBA00023136"/>
    </source>
</evidence>
<evidence type="ECO:0000313" key="18">
    <source>
        <dbReference type="Proteomes" id="UP000727407"/>
    </source>
</evidence>
<keyword evidence="6 15" id="KW-0732">Signal</keyword>
<keyword evidence="11 17" id="KW-0675">Receptor</keyword>
<dbReference type="Gene3D" id="3.80.10.10">
    <property type="entry name" value="Ribonuclease Inhibitor"/>
    <property type="match status" value="3"/>
</dbReference>
<keyword evidence="18" id="KW-1185">Reference proteome</keyword>
<keyword evidence="7" id="KW-0677">Repeat</keyword>
<evidence type="ECO:0000256" key="11">
    <source>
        <dbReference type="ARBA" id="ARBA00023170"/>
    </source>
</evidence>
<reference evidence="17" key="1">
    <citation type="submission" date="2020-07" db="EMBL/GenBank/DDBJ databases">
        <title>Clarias magur genome sequencing, assembly and annotation.</title>
        <authorList>
            <person name="Kushwaha B."/>
            <person name="Kumar R."/>
            <person name="Das P."/>
            <person name="Joshi C.G."/>
            <person name="Kumar D."/>
            <person name="Nagpure N.S."/>
            <person name="Pandey M."/>
            <person name="Agarwal S."/>
            <person name="Srivastava S."/>
            <person name="Singh M."/>
            <person name="Sahoo L."/>
            <person name="Jayasankar P."/>
            <person name="Meher P.K."/>
            <person name="Koringa P.G."/>
            <person name="Iquebal M.A."/>
            <person name="Das S.P."/>
            <person name="Bit A."/>
            <person name="Patnaik S."/>
            <person name="Patel N."/>
            <person name="Shah T.M."/>
            <person name="Hinsu A."/>
            <person name="Jena J.K."/>
        </authorList>
    </citation>
    <scope>NUCLEOTIDE SEQUENCE</scope>
    <source>
        <strain evidence="17">CIFAMagur01</strain>
        <tissue evidence="17">Testis</tissue>
    </source>
</reference>
<feature type="non-terminal residue" evidence="17">
    <location>
        <position position="874"/>
    </location>
</feature>
<dbReference type="PROSITE" id="PS50104">
    <property type="entry name" value="TIR"/>
    <property type="match status" value="1"/>
</dbReference>
<evidence type="ECO:0000256" key="14">
    <source>
        <dbReference type="SAM" id="Phobius"/>
    </source>
</evidence>
<evidence type="ECO:0000256" key="8">
    <source>
        <dbReference type="ARBA" id="ARBA00022859"/>
    </source>
</evidence>
<dbReference type="GO" id="GO:0045087">
    <property type="term" value="P:innate immune response"/>
    <property type="evidence" value="ECO:0007669"/>
    <property type="project" value="UniProtKB-KW"/>
</dbReference>
<comment type="subcellular location">
    <subcellularLocation>
        <location evidence="1">Membrane</location>
        <topology evidence="1">Single-pass type I membrane protein</topology>
    </subcellularLocation>
</comment>
<dbReference type="AlphaFoldDB" id="A0A8J4UGM5"/>
<dbReference type="PIRSF" id="PIRSF037595">
    <property type="entry name" value="Toll-like_receptor"/>
    <property type="match status" value="1"/>
</dbReference>
<evidence type="ECO:0000256" key="5">
    <source>
        <dbReference type="ARBA" id="ARBA00022692"/>
    </source>
</evidence>
<keyword evidence="13" id="KW-0395">Inflammatory response</keyword>
<dbReference type="GO" id="GO:0002224">
    <property type="term" value="P:toll-like receptor signaling pathway"/>
    <property type="evidence" value="ECO:0007669"/>
    <property type="project" value="InterPro"/>
</dbReference>
<dbReference type="InterPro" id="IPR001611">
    <property type="entry name" value="Leu-rich_rpt"/>
</dbReference>
<dbReference type="Pfam" id="PF13855">
    <property type="entry name" value="LRR_8"/>
    <property type="match status" value="3"/>
</dbReference>
<dbReference type="InterPro" id="IPR035897">
    <property type="entry name" value="Toll_tir_struct_dom_sf"/>
</dbReference>
<evidence type="ECO:0000256" key="7">
    <source>
        <dbReference type="ARBA" id="ARBA00022737"/>
    </source>
</evidence>